<name>A0A0D7BAG1_9AGAR</name>
<evidence type="ECO:0000256" key="2">
    <source>
        <dbReference type="ARBA" id="ARBA00023134"/>
    </source>
</evidence>
<keyword evidence="1" id="KW-0547">Nucleotide-binding</keyword>
<dbReference type="InterPro" id="IPR043358">
    <property type="entry name" value="GNL1-like"/>
</dbReference>
<dbReference type="InterPro" id="IPR006073">
    <property type="entry name" value="GTP-bd"/>
</dbReference>
<feature type="region of interest" description="Disordered" evidence="5">
    <location>
        <begin position="153"/>
        <end position="175"/>
    </location>
</feature>
<accession>A0A0D7BAG1</accession>
<dbReference type="PANTHER" id="PTHR45709:SF3">
    <property type="entry name" value="GUANINE NUCLEOTIDE-BINDING PROTEIN-LIKE 1"/>
    <property type="match status" value="1"/>
</dbReference>
<dbReference type="Proteomes" id="UP000054007">
    <property type="component" value="Unassembled WGS sequence"/>
</dbReference>
<feature type="region of interest" description="Disordered" evidence="5">
    <location>
        <begin position="1"/>
        <end position="55"/>
    </location>
</feature>
<dbReference type="GO" id="GO:0003924">
    <property type="term" value="F:GTPase activity"/>
    <property type="evidence" value="ECO:0007669"/>
    <property type="project" value="InterPro"/>
</dbReference>
<dbReference type="PANTHER" id="PTHR45709">
    <property type="entry name" value="LARGE SUBUNIT GTPASE 1 HOMOLOG-RELATED"/>
    <property type="match status" value="1"/>
</dbReference>
<dbReference type="AlphaFoldDB" id="A0A0D7BAG1"/>
<sequence>MHRRKITSTNKKKEDQKLRKAIKRGEAEPPPKPTRTQKRKKGLVQTRRSQVADDGNKLHSSFLRLSPEFLQTSLYLSASLPLQRPIDIRKCILELPDVNTLQRLTCPRRPPWNFDMSKKEVEKGEEGVFRKWPAQTDKLVQHWQDLAPEGAVEVDPPAIRDPDLPSDPPSTMPRSTTYFERNIEVWRQLWRVTEISQIILVLLDSRCPLLHYPPSLAEYLTLSKRKHILVLTKVDIAGPARVDAWTKYLQTAYPSLRIVLVESYAEKDLGWAQQGKAKYEPRMPDAFRHKLVDTIRELHEELLQPPEEVKSNPKRLAHWKPRIKTGLDWDAVHSARGNQVGIAIGGAAIPVEGEEDEEPRFLTVGVIGQPNVGKSSLLNALFGSQRVQASKTPGKTKHFQTLFWTPEVRLVDCPGLVMPAYVPMELQVLSGILPISRMPSIPSCIHFASELMPLEEVFKLKHPNPPPKPEEDKRTWRDPGKVVEAKPVQWTAMDVLSGYAEAKSWVTAQAGRLDVNRAGNAMLRAIAESRVSWALWPPGTDEALLSSEDGIWVRRTDGTDEEQYDHEAHSEDEHDHSEDTEGTSTNDDSVDESADTAEGAPVFETGPSRFAMLPVEDVEDEDEEESHGESEVA</sequence>
<evidence type="ECO:0000313" key="8">
    <source>
        <dbReference type="Proteomes" id="UP000054007"/>
    </source>
</evidence>
<keyword evidence="2" id="KW-0342">GTP-binding</keyword>
<dbReference type="InterPro" id="IPR027417">
    <property type="entry name" value="P-loop_NTPase"/>
</dbReference>
<organism evidence="7 8">
    <name type="scientific">Cylindrobasidium torrendii FP15055 ss-10</name>
    <dbReference type="NCBI Taxonomy" id="1314674"/>
    <lineage>
        <taxon>Eukaryota</taxon>
        <taxon>Fungi</taxon>
        <taxon>Dikarya</taxon>
        <taxon>Basidiomycota</taxon>
        <taxon>Agaricomycotina</taxon>
        <taxon>Agaricomycetes</taxon>
        <taxon>Agaricomycetidae</taxon>
        <taxon>Agaricales</taxon>
        <taxon>Marasmiineae</taxon>
        <taxon>Physalacriaceae</taxon>
        <taxon>Cylindrobasidium</taxon>
    </lineage>
</organism>
<evidence type="ECO:0000259" key="6">
    <source>
        <dbReference type="Pfam" id="PF01926"/>
    </source>
</evidence>
<dbReference type="PRINTS" id="PR00326">
    <property type="entry name" value="GTP1OBG"/>
</dbReference>
<dbReference type="Gene3D" id="3.40.50.300">
    <property type="entry name" value="P-loop containing nucleotide triphosphate hydrolases"/>
    <property type="match status" value="1"/>
</dbReference>
<gene>
    <name evidence="7" type="ORF">CYLTODRAFT_437136</name>
</gene>
<feature type="domain" description="G" evidence="6">
    <location>
        <begin position="363"/>
        <end position="418"/>
    </location>
</feature>
<keyword evidence="7" id="KW-0378">Hydrolase</keyword>
<dbReference type="SUPFAM" id="SSF52540">
    <property type="entry name" value="P-loop containing nucleoside triphosphate hydrolases"/>
    <property type="match status" value="1"/>
</dbReference>
<dbReference type="OrthoDB" id="61815at2759"/>
<dbReference type="Pfam" id="PF01926">
    <property type="entry name" value="MMR_HSR1"/>
    <property type="match status" value="1"/>
</dbReference>
<evidence type="ECO:0000256" key="4">
    <source>
        <dbReference type="ARBA" id="ARBA00039902"/>
    </source>
</evidence>
<evidence type="ECO:0000313" key="7">
    <source>
        <dbReference type="EMBL" id="KIY67195.1"/>
    </source>
</evidence>
<feature type="compositionally biased region" description="Acidic residues" evidence="5">
    <location>
        <begin position="616"/>
        <end position="626"/>
    </location>
</feature>
<dbReference type="GO" id="GO:0005525">
    <property type="term" value="F:GTP binding"/>
    <property type="evidence" value="ECO:0007669"/>
    <property type="project" value="UniProtKB-KW"/>
</dbReference>
<keyword evidence="8" id="KW-1185">Reference proteome</keyword>
<comment type="function">
    <text evidence="3">Possible regulatory or functional link with the histocompatibility cluster.</text>
</comment>
<feature type="region of interest" description="Disordered" evidence="5">
    <location>
        <begin position="560"/>
        <end position="633"/>
    </location>
</feature>
<dbReference type="STRING" id="1314674.A0A0D7BAG1"/>
<protein>
    <recommendedName>
        <fullName evidence="4">Guanine nucleotide-binding protein-like 1</fullName>
    </recommendedName>
</protein>
<evidence type="ECO:0000256" key="1">
    <source>
        <dbReference type="ARBA" id="ARBA00022741"/>
    </source>
</evidence>
<evidence type="ECO:0000256" key="3">
    <source>
        <dbReference type="ARBA" id="ARBA00037770"/>
    </source>
</evidence>
<feature type="compositionally biased region" description="Basic and acidic residues" evidence="5">
    <location>
        <begin position="565"/>
        <end position="579"/>
    </location>
</feature>
<evidence type="ECO:0000256" key="5">
    <source>
        <dbReference type="SAM" id="MobiDB-lite"/>
    </source>
</evidence>
<dbReference type="EMBL" id="KN880532">
    <property type="protein sequence ID" value="KIY67195.1"/>
    <property type="molecule type" value="Genomic_DNA"/>
</dbReference>
<reference evidence="7 8" key="1">
    <citation type="journal article" date="2015" name="Fungal Genet. Biol.">
        <title>Evolution of novel wood decay mechanisms in Agaricales revealed by the genome sequences of Fistulina hepatica and Cylindrobasidium torrendii.</title>
        <authorList>
            <person name="Floudas D."/>
            <person name="Held B.W."/>
            <person name="Riley R."/>
            <person name="Nagy L.G."/>
            <person name="Koehler G."/>
            <person name="Ransdell A.S."/>
            <person name="Younus H."/>
            <person name="Chow J."/>
            <person name="Chiniquy J."/>
            <person name="Lipzen A."/>
            <person name="Tritt A."/>
            <person name="Sun H."/>
            <person name="Haridas S."/>
            <person name="LaButti K."/>
            <person name="Ohm R.A."/>
            <person name="Kues U."/>
            <person name="Blanchette R.A."/>
            <person name="Grigoriev I.V."/>
            <person name="Minto R.E."/>
            <person name="Hibbett D.S."/>
        </authorList>
    </citation>
    <scope>NUCLEOTIDE SEQUENCE [LARGE SCALE GENOMIC DNA]</scope>
    <source>
        <strain evidence="7 8">FP15055 ss-10</strain>
    </source>
</reference>
<feature type="compositionally biased region" description="Basic and acidic residues" evidence="5">
    <location>
        <begin position="11"/>
        <end position="29"/>
    </location>
</feature>
<proteinExistence type="predicted"/>